<dbReference type="Pfam" id="PF07238">
    <property type="entry name" value="PilZ"/>
    <property type="match status" value="1"/>
</dbReference>
<gene>
    <name evidence="2" type="ORF">COX46_02575</name>
</gene>
<feature type="domain" description="PilZ" evidence="1">
    <location>
        <begin position="88"/>
        <end position="197"/>
    </location>
</feature>
<dbReference type="InterPro" id="IPR009875">
    <property type="entry name" value="PilZ_domain"/>
</dbReference>
<dbReference type="Gene3D" id="2.40.10.220">
    <property type="entry name" value="predicted glycosyltransferase like domains"/>
    <property type="match status" value="1"/>
</dbReference>
<dbReference type="AlphaFoldDB" id="A0A2G9YAY4"/>
<evidence type="ECO:0000313" key="3">
    <source>
        <dbReference type="Proteomes" id="UP000230392"/>
    </source>
</evidence>
<evidence type="ECO:0000259" key="1">
    <source>
        <dbReference type="Pfam" id="PF07238"/>
    </source>
</evidence>
<dbReference type="EMBL" id="PCRF01000123">
    <property type="protein sequence ID" value="PIP16378.1"/>
    <property type="molecule type" value="Genomic_DNA"/>
</dbReference>
<reference evidence="2 3" key="1">
    <citation type="submission" date="2017-09" db="EMBL/GenBank/DDBJ databases">
        <title>Depth-based differentiation of microbial function through sediment-hosted aquifers and enrichment of novel symbionts in the deep terrestrial subsurface.</title>
        <authorList>
            <person name="Probst A.J."/>
            <person name="Ladd B."/>
            <person name="Jarett J.K."/>
            <person name="Geller-Mcgrath D.E."/>
            <person name="Sieber C.M."/>
            <person name="Emerson J.B."/>
            <person name="Anantharaman K."/>
            <person name="Thomas B.C."/>
            <person name="Malmstrom R."/>
            <person name="Stieglmeier M."/>
            <person name="Klingl A."/>
            <person name="Woyke T."/>
            <person name="Ryan C.M."/>
            <person name="Banfield J.F."/>
        </authorList>
    </citation>
    <scope>NUCLEOTIDE SEQUENCE [LARGE SCALE GENOMIC DNA]</scope>
    <source>
        <strain evidence="2">CG23_combo_of_CG06-09_8_20_14_all_48_7</strain>
    </source>
</reference>
<accession>A0A2G9YAY4</accession>
<protein>
    <recommendedName>
        <fullName evidence="1">PilZ domain-containing protein</fullName>
    </recommendedName>
</protein>
<evidence type="ECO:0000313" key="2">
    <source>
        <dbReference type="EMBL" id="PIP16378.1"/>
    </source>
</evidence>
<name>A0A2G9YAY4_9BACT</name>
<comment type="caution">
    <text evidence="2">The sequence shown here is derived from an EMBL/GenBank/DDBJ whole genome shotgun (WGS) entry which is preliminary data.</text>
</comment>
<dbReference type="GO" id="GO:0035438">
    <property type="term" value="F:cyclic-di-GMP binding"/>
    <property type="evidence" value="ECO:0007669"/>
    <property type="project" value="InterPro"/>
</dbReference>
<sequence>PHFRKKGNLTIKEVLSDTEIVVSQPIAEREKHPFYPNNVIRIFAEEGGMIHVFQGILVNQTSLEKWKSGDREIIYLIKNIFFKRRHPKRRADRLKVEMATEVVAKSGLFSKKSWTGITSDISSSGVQLLINGEPPALGTEVTALINLGGRRIKVKGEVKGVNLNSPQISEAILGQEYGINVEITRVSDSDFAWLTEYIQTKKTQNRQL</sequence>
<organism evidence="2 3">
    <name type="scientific">bacterium (Candidatus Ratteibacteria) CG23_combo_of_CG06-09_8_20_14_all_48_7</name>
    <dbReference type="NCBI Taxonomy" id="2014292"/>
    <lineage>
        <taxon>Bacteria</taxon>
        <taxon>Candidatus Ratteibacteria</taxon>
    </lineage>
</organism>
<feature type="non-terminal residue" evidence="2">
    <location>
        <position position="1"/>
    </location>
</feature>
<proteinExistence type="predicted"/>
<dbReference type="Proteomes" id="UP000230392">
    <property type="component" value="Unassembled WGS sequence"/>
</dbReference>